<feature type="region of interest" description="Disordered" evidence="1">
    <location>
        <begin position="67"/>
        <end position="98"/>
    </location>
</feature>
<evidence type="ECO:0000313" key="2">
    <source>
        <dbReference type="EMBL" id="GAA3708357.1"/>
    </source>
</evidence>
<protein>
    <recommendedName>
        <fullName evidence="4">Gas vesicle protein K</fullName>
    </recommendedName>
</protein>
<accession>A0ABP7DP83</accession>
<dbReference type="RefSeq" id="WP_344892867.1">
    <property type="nucleotide sequence ID" value="NZ_BAAAZP010000196.1"/>
</dbReference>
<reference evidence="3" key="1">
    <citation type="journal article" date="2019" name="Int. J. Syst. Evol. Microbiol.">
        <title>The Global Catalogue of Microorganisms (GCM) 10K type strain sequencing project: providing services to taxonomists for standard genome sequencing and annotation.</title>
        <authorList>
            <consortium name="The Broad Institute Genomics Platform"/>
            <consortium name="The Broad Institute Genome Sequencing Center for Infectious Disease"/>
            <person name="Wu L."/>
            <person name="Ma J."/>
        </authorList>
    </citation>
    <scope>NUCLEOTIDE SEQUENCE [LARGE SCALE GENOMIC DNA]</scope>
    <source>
        <strain evidence="3">JCM 16904</strain>
    </source>
</reference>
<organism evidence="2 3">
    <name type="scientific">Nonomuraea antimicrobica</name>
    <dbReference type="NCBI Taxonomy" id="561173"/>
    <lineage>
        <taxon>Bacteria</taxon>
        <taxon>Bacillati</taxon>
        <taxon>Actinomycetota</taxon>
        <taxon>Actinomycetes</taxon>
        <taxon>Streptosporangiales</taxon>
        <taxon>Streptosporangiaceae</taxon>
        <taxon>Nonomuraea</taxon>
    </lineage>
</organism>
<name>A0ABP7DP83_9ACTN</name>
<evidence type="ECO:0000256" key="1">
    <source>
        <dbReference type="SAM" id="MobiDB-lite"/>
    </source>
</evidence>
<keyword evidence="3" id="KW-1185">Reference proteome</keyword>
<evidence type="ECO:0000313" key="3">
    <source>
        <dbReference type="Proteomes" id="UP001500902"/>
    </source>
</evidence>
<sequence>MNAEAEILDLMARLRGLNRNPRTADDITPVMLLVLMRLDDVRTEIRRDLAALGDELAALRRHLNKSLTYPPSAPPTAPASCDPTRTLSAAEPSAHEAT</sequence>
<dbReference type="EMBL" id="BAAAZP010000196">
    <property type="protein sequence ID" value="GAA3708357.1"/>
    <property type="molecule type" value="Genomic_DNA"/>
</dbReference>
<dbReference type="Proteomes" id="UP001500902">
    <property type="component" value="Unassembled WGS sequence"/>
</dbReference>
<proteinExistence type="predicted"/>
<gene>
    <name evidence="2" type="ORF">GCM10022224_087380</name>
</gene>
<comment type="caution">
    <text evidence="2">The sequence shown here is derived from an EMBL/GenBank/DDBJ whole genome shotgun (WGS) entry which is preliminary data.</text>
</comment>
<evidence type="ECO:0008006" key="4">
    <source>
        <dbReference type="Google" id="ProtNLM"/>
    </source>
</evidence>